<dbReference type="SUPFAM" id="SSF74853">
    <property type="entry name" value="Lamin A/C globular tail domain"/>
    <property type="match status" value="2"/>
</dbReference>
<organism evidence="4 5">
    <name type="scientific">Candidatus Magasanikbacteria bacterium GW2011_GWA2_45_39</name>
    <dbReference type="NCBI Taxonomy" id="1619041"/>
    <lineage>
        <taxon>Bacteria</taxon>
        <taxon>Candidatus Magasanikiibacteriota</taxon>
    </lineage>
</organism>
<proteinExistence type="predicted"/>
<dbReference type="Gene3D" id="2.60.40.1260">
    <property type="entry name" value="Lamin Tail domain"/>
    <property type="match status" value="2"/>
</dbReference>
<dbReference type="EMBL" id="LCKX01000007">
    <property type="protein sequence ID" value="KKU07673.1"/>
    <property type="molecule type" value="Genomic_DNA"/>
</dbReference>
<evidence type="ECO:0000313" key="4">
    <source>
        <dbReference type="EMBL" id="KKU07673.1"/>
    </source>
</evidence>
<evidence type="ECO:0000259" key="3">
    <source>
        <dbReference type="PROSITE" id="PS51841"/>
    </source>
</evidence>
<dbReference type="Gene3D" id="2.60.40.10">
    <property type="entry name" value="Immunoglobulins"/>
    <property type="match status" value="1"/>
</dbReference>
<dbReference type="Proteomes" id="UP000033999">
    <property type="component" value="Unassembled WGS sequence"/>
</dbReference>
<feature type="transmembrane region" description="Helical" evidence="1">
    <location>
        <begin position="856"/>
        <end position="877"/>
    </location>
</feature>
<evidence type="ECO:0000313" key="5">
    <source>
        <dbReference type="Proteomes" id="UP000033999"/>
    </source>
</evidence>
<dbReference type="PROSITE" id="PS51841">
    <property type="entry name" value="LTD"/>
    <property type="match status" value="2"/>
</dbReference>
<keyword evidence="1" id="KW-1133">Transmembrane helix</keyword>
<dbReference type="InterPro" id="IPR036415">
    <property type="entry name" value="Lamin_tail_dom_sf"/>
</dbReference>
<keyword evidence="1" id="KW-0472">Membrane</keyword>
<evidence type="ECO:0000256" key="1">
    <source>
        <dbReference type="SAM" id="Phobius"/>
    </source>
</evidence>
<name>A0A0G1PQI2_9BACT</name>
<sequence length="881" mass="94770">MKRRAYFIIFLIFSGVSVNGGFFYTRAQAATQDVVITELMYDPVGGDTNHEWVELYNAGVEPVMLVGGSGADGWRIFDGANHVFTTSTLLGTGAYMVLAQDSAQFLKDYQVFTGTLVESSFILDNASGRAALRVGSSGVPWSEIQYTSAWGGSGNGYTLTKKHALGADTADEWVQSAVLAGTPGVQNTFVENNSASATSTPAVTNQNIGSGAPPVAPAAGNTQAQSNVLDSGIAKLFINEIYPAPHTGEKEWIELYNPNSAAVDLTGWKLTDNSSTTTLYGAISAERFVYWEFKGVLNNDGDIISLHRPDGSIADKLIYGDWQGSVLPAPENGQSLARFPDGVASVNPLHDFFLTTTPTRAGANKINAPQEPVKKTDTDSRAPSRADMIGVEFSEVLPNPVGPDDAPQGEFIELKNFATSTVDMSGWRIGYNEQTYRIASGTLVGAGQFVLLYRETTHIFLSNDKGTVNLLDARDALIDRMKYEKAEAGTSINRTGKDQWEWSMAPTPGAENHVVPPNHPPEPVMSIEGDFFSDNQLWFDASDSWDADGDALSFIWIFSDGGRTQGKWVSHIFDDTKTHRVTLIAIDTHKRARSLTHQLKMNEIYDPNFVENTMDEFVTSTQLKTSTSAKKSVAKKSTSAASVRSVSKSKPLKVVTVGGASALDVGVRVSVQGTVVAMPGEFAAQTLYVAEADDMGSAVQVYMQKKLWPTLKRGDSVQVDGEIGKAYGAARIKIKTADDIEVIGHDAHVEPLRTVVAEVPTSMGAALVSVEGTIVDDFAGGFALADESGQILLGLKRGTALPKGLVHIGDTARVTGIAVPAKNGMQILPRDAHDIEITGRDALVAKASARRGLTPLMWFGVITLCGACGVGVAWWWVRRRH</sequence>
<dbReference type="PROSITE" id="PS50093">
    <property type="entry name" value="PKD"/>
    <property type="match status" value="1"/>
</dbReference>
<dbReference type="Pfam" id="PF18911">
    <property type="entry name" value="PKD_4"/>
    <property type="match status" value="1"/>
</dbReference>
<gene>
    <name evidence="4" type="ORF">UX10_C0007G0004</name>
</gene>
<feature type="domain" description="PKD" evidence="2">
    <location>
        <begin position="549"/>
        <end position="588"/>
    </location>
</feature>
<protein>
    <submittedName>
        <fullName evidence="4">PDK repeat-containing protein</fullName>
    </submittedName>
</protein>
<feature type="domain" description="LTD" evidence="3">
    <location>
        <begin position="218"/>
        <end position="321"/>
    </location>
</feature>
<dbReference type="InterPro" id="IPR013783">
    <property type="entry name" value="Ig-like_fold"/>
</dbReference>
<dbReference type="PATRIC" id="fig|1619041.3.peg.250"/>
<feature type="domain" description="LTD" evidence="3">
    <location>
        <begin position="380"/>
        <end position="593"/>
    </location>
</feature>
<dbReference type="InterPro" id="IPR000601">
    <property type="entry name" value="PKD_dom"/>
</dbReference>
<dbReference type="InterPro" id="IPR035986">
    <property type="entry name" value="PKD_dom_sf"/>
</dbReference>
<dbReference type="AlphaFoldDB" id="A0A0G1PQI2"/>
<dbReference type="InterPro" id="IPR001322">
    <property type="entry name" value="Lamin_tail_dom"/>
</dbReference>
<dbReference type="Pfam" id="PF00932">
    <property type="entry name" value="LTD"/>
    <property type="match status" value="3"/>
</dbReference>
<keyword evidence="1" id="KW-0812">Transmembrane</keyword>
<evidence type="ECO:0000259" key="2">
    <source>
        <dbReference type="PROSITE" id="PS50093"/>
    </source>
</evidence>
<dbReference type="SUPFAM" id="SSF49299">
    <property type="entry name" value="PKD domain"/>
    <property type="match status" value="1"/>
</dbReference>
<accession>A0A0G1PQI2</accession>
<reference evidence="4 5" key="1">
    <citation type="journal article" date="2015" name="Nature">
        <title>rRNA introns, odd ribosomes, and small enigmatic genomes across a large radiation of phyla.</title>
        <authorList>
            <person name="Brown C.T."/>
            <person name="Hug L.A."/>
            <person name="Thomas B.C."/>
            <person name="Sharon I."/>
            <person name="Castelle C.J."/>
            <person name="Singh A."/>
            <person name="Wilkins M.J."/>
            <person name="Williams K.H."/>
            <person name="Banfield J.F."/>
        </authorList>
    </citation>
    <scope>NUCLEOTIDE SEQUENCE [LARGE SCALE GENOMIC DNA]</scope>
</reference>
<comment type="caution">
    <text evidence="4">The sequence shown here is derived from an EMBL/GenBank/DDBJ whole genome shotgun (WGS) entry which is preliminary data.</text>
</comment>